<sequence>MSNSDGIIFNLNSGPFQNNGASPWYANLQLGTPAQTMKINIDSGTNITWVTSTLCPPESCTHYGEDRFDWEASSTFEFTDCLQRPFSFGPWGTMQVETGSDMITLPQSSTVRANMFFSADYDGDQFAQLDWDGGIGLPSSSAFIEGRSTFLYHEMMKQGLVEPTLPFVSLYTDQATSAGTCQMGGYDETKIDGLGLFLPWHVYAEYSGVEYIWSSVMNSFTVGTVVMEPTLPITEDHPLMLALDTGASQFKGDDKLMADTLTQLTAQGNPDIVMVFDGGTITIGPDIYNVLIEAGPDEGQTIPQFQPLGLNQLALVGSVLLDHCYAVYEYAVVECPNTTFSLAPVGVYLFNKPGGSKIIDGNDTLPTSVQPVSGRFRLGRRAMRSTGARP</sequence>
<dbReference type="SUPFAM" id="SSF50630">
    <property type="entry name" value="Acid proteases"/>
    <property type="match status" value="1"/>
</dbReference>
<dbReference type="Pfam" id="PF00026">
    <property type="entry name" value="Asp"/>
    <property type="match status" value="1"/>
</dbReference>
<name>A0A9X7YBK8_SPHYA</name>
<evidence type="ECO:0000313" key="4">
    <source>
        <dbReference type="Proteomes" id="UP000515377"/>
    </source>
</evidence>
<organism evidence="3 4">
    <name type="scientific">Sphingobium yanoikuyae</name>
    <name type="common">Sphingomonas yanoikuyae</name>
    <dbReference type="NCBI Taxonomy" id="13690"/>
    <lineage>
        <taxon>Bacteria</taxon>
        <taxon>Pseudomonadati</taxon>
        <taxon>Pseudomonadota</taxon>
        <taxon>Alphaproteobacteria</taxon>
        <taxon>Sphingomonadales</taxon>
        <taxon>Sphingomonadaceae</taxon>
        <taxon>Sphingobium</taxon>
    </lineage>
</organism>
<dbReference type="PRINTS" id="PR00792">
    <property type="entry name" value="PEPSIN"/>
</dbReference>
<dbReference type="Gene3D" id="2.40.70.10">
    <property type="entry name" value="Acid Proteases"/>
    <property type="match status" value="2"/>
</dbReference>
<dbReference type="EMBL" id="CP060122">
    <property type="protein sequence ID" value="QNG44457.1"/>
    <property type="molecule type" value="Genomic_DNA"/>
</dbReference>
<comment type="similarity">
    <text evidence="1">Belongs to the peptidase A1 family.</text>
</comment>
<dbReference type="PANTHER" id="PTHR47966:SF51">
    <property type="entry name" value="BETA-SITE APP-CLEAVING ENZYME, ISOFORM A-RELATED"/>
    <property type="match status" value="1"/>
</dbReference>
<evidence type="ECO:0000313" key="3">
    <source>
        <dbReference type="EMBL" id="QNG44457.1"/>
    </source>
</evidence>
<dbReference type="AlphaFoldDB" id="A0A9X7YBK8"/>
<dbReference type="PANTHER" id="PTHR47966">
    <property type="entry name" value="BETA-SITE APP-CLEAVING ENZYME, ISOFORM A-RELATED"/>
    <property type="match status" value="1"/>
</dbReference>
<dbReference type="InterPro" id="IPR021109">
    <property type="entry name" value="Peptidase_aspartic_dom_sf"/>
</dbReference>
<proteinExistence type="inferred from homology"/>
<dbReference type="CDD" id="cd05471">
    <property type="entry name" value="pepsin_like"/>
    <property type="match status" value="1"/>
</dbReference>
<dbReference type="InterPro" id="IPR033121">
    <property type="entry name" value="PEPTIDASE_A1"/>
</dbReference>
<feature type="domain" description="Peptidase A1" evidence="2">
    <location>
        <begin position="24"/>
        <end position="343"/>
    </location>
</feature>
<protein>
    <submittedName>
        <fullName evidence="3">A1 family peptidase</fullName>
    </submittedName>
</protein>
<evidence type="ECO:0000259" key="2">
    <source>
        <dbReference type="PROSITE" id="PS51767"/>
    </source>
</evidence>
<dbReference type="GO" id="GO:0006508">
    <property type="term" value="P:proteolysis"/>
    <property type="evidence" value="ECO:0007669"/>
    <property type="project" value="InterPro"/>
</dbReference>
<dbReference type="InterPro" id="IPR034164">
    <property type="entry name" value="Pepsin-like_dom"/>
</dbReference>
<accession>A0A9X7YBK8</accession>
<dbReference type="InterPro" id="IPR001461">
    <property type="entry name" value="Aspartic_peptidase_A1"/>
</dbReference>
<dbReference type="Proteomes" id="UP000515377">
    <property type="component" value="Chromosome"/>
</dbReference>
<evidence type="ECO:0000256" key="1">
    <source>
        <dbReference type="ARBA" id="ARBA00007447"/>
    </source>
</evidence>
<reference evidence="3 4" key="1">
    <citation type="submission" date="2020-07" db="EMBL/GenBank/DDBJ databases">
        <title>Whole genome sequence of Sphingobium yanoikuyae A3.</title>
        <authorList>
            <person name="Han S.-S."/>
        </authorList>
    </citation>
    <scope>NUCLEOTIDE SEQUENCE [LARGE SCALE GENOMIC DNA]</scope>
    <source>
        <strain evidence="3 4">A3</strain>
    </source>
</reference>
<gene>
    <name evidence="3" type="ORF">H3V42_21715</name>
</gene>
<dbReference type="GO" id="GO:0004190">
    <property type="term" value="F:aspartic-type endopeptidase activity"/>
    <property type="evidence" value="ECO:0007669"/>
    <property type="project" value="InterPro"/>
</dbReference>
<dbReference type="PROSITE" id="PS51767">
    <property type="entry name" value="PEPTIDASE_A1"/>
    <property type="match status" value="1"/>
</dbReference>